<feature type="region of interest" description="Disordered" evidence="1">
    <location>
        <begin position="1"/>
        <end position="75"/>
    </location>
</feature>
<dbReference type="Proteomes" id="UP001295444">
    <property type="component" value="Chromosome 01"/>
</dbReference>
<keyword evidence="3" id="KW-1185">Reference proteome</keyword>
<feature type="compositionally biased region" description="Basic and acidic residues" evidence="1">
    <location>
        <begin position="1"/>
        <end position="14"/>
    </location>
</feature>
<gene>
    <name evidence="2" type="ORF">PECUL_23A054339</name>
</gene>
<name>A0AAD1VN41_PELCU</name>
<proteinExistence type="predicted"/>
<feature type="compositionally biased region" description="Basic residues" evidence="1">
    <location>
        <begin position="32"/>
        <end position="52"/>
    </location>
</feature>
<sequence length="215" mass="23751">MDSEGDQKGNERRTKTGGNQAARTTPASSERSKKKSKKKKQKPQTQSKKRGHASTSPSTCEETDKTSSTKNPTTLPLILQSSDLLYTTSCESSVKNGGLKTEKDNISVSTKCSPGVQNVPLNESLRWVGILDDPVKEEERIRQYKINRRKRYLLAGQQNAHNSSEVPAVPLATNNEAKRDNANPYFLGYKGHGRPQQPSTELKFPALVNILKNGL</sequence>
<dbReference type="EMBL" id="OW240912">
    <property type="protein sequence ID" value="CAH2222663.1"/>
    <property type="molecule type" value="Genomic_DNA"/>
</dbReference>
<reference evidence="2" key="1">
    <citation type="submission" date="2022-03" db="EMBL/GenBank/DDBJ databases">
        <authorList>
            <person name="Alioto T."/>
            <person name="Alioto T."/>
            <person name="Gomez Garrido J."/>
        </authorList>
    </citation>
    <scope>NUCLEOTIDE SEQUENCE</scope>
</reference>
<dbReference type="AlphaFoldDB" id="A0AAD1VN41"/>
<feature type="compositionally biased region" description="Polar residues" evidence="1">
    <location>
        <begin position="16"/>
        <end position="29"/>
    </location>
</feature>
<accession>A0AAD1VN41</accession>
<evidence type="ECO:0000256" key="1">
    <source>
        <dbReference type="SAM" id="MobiDB-lite"/>
    </source>
</evidence>
<organism evidence="2 3">
    <name type="scientific">Pelobates cultripes</name>
    <name type="common">Western spadefoot toad</name>
    <dbReference type="NCBI Taxonomy" id="61616"/>
    <lineage>
        <taxon>Eukaryota</taxon>
        <taxon>Metazoa</taxon>
        <taxon>Chordata</taxon>
        <taxon>Craniata</taxon>
        <taxon>Vertebrata</taxon>
        <taxon>Euteleostomi</taxon>
        <taxon>Amphibia</taxon>
        <taxon>Batrachia</taxon>
        <taxon>Anura</taxon>
        <taxon>Pelobatoidea</taxon>
        <taxon>Pelobatidae</taxon>
        <taxon>Pelobates</taxon>
    </lineage>
</organism>
<dbReference type="InterPro" id="IPR038794">
    <property type="entry name" value="LIAT1"/>
</dbReference>
<dbReference type="PANTHER" id="PTHR36474">
    <property type="entry name" value="PROTEIN LIAT1"/>
    <property type="match status" value="1"/>
</dbReference>
<evidence type="ECO:0000313" key="2">
    <source>
        <dbReference type="EMBL" id="CAH2222663.1"/>
    </source>
</evidence>
<evidence type="ECO:0000313" key="3">
    <source>
        <dbReference type="Proteomes" id="UP001295444"/>
    </source>
</evidence>
<dbReference type="PANTHER" id="PTHR36474:SF1">
    <property type="entry name" value="PROTEIN LIAT1"/>
    <property type="match status" value="1"/>
</dbReference>
<protein>
    <submittedName>
        <fullName evidence="2">Uncharacterized protein</fullName>
    </submittedName>
</protein>